<feature type="disulfide bond" description="Redox-active" evidence="14">
    <location>
        <begin position="38"/>
        <end position="41"/>
    </location>
</feature>
<feature type="topological domain" description="Cytoplasmic" evidence="14">
    <location>
        <begin position="64"/>
        <end position="69"/>
    </location>
</feature>
<dbReference type="PANTHER" id="PTHR36570:SF3">
    <property type="entry name" value="DISULFIDE BOND FORMATION PROTEIN B"/>
    <property type="match status" value="1"/>
</dbReference>
<evidence type="ECO:0000313" key="16">
    <source>
        <dbReference type="EMBL" id="BCM24598.1"/>
    </source>
</evidence>
<keyword evidence="13 14" id="KW-0676">Redox-active center</keyword>
<dbReference type="InterPro" id="IPR023380">
    <property type="entry name" value="DsbB-like_sf"/>
</dbReference>
<dbReference type="KEGG" id="mpau:ZMTM_08570"/>
<dbReference type="GO" id="GO:0005886">
    <property type="term" value="C:plasma membrane"/>
    <property type="evidence" value="ECO:0007669"/>
    <property type="project" value="UniProtKB-SubCell"/>
</dbReference>
<comment type="caution">
    <text evidence="14">Lacks conserved residue(s) required for the propagation of feature annotation.</text>
</comment>
<keyword evidence="10 14" id="KW-0472">Membrane</keyword>
<keyword evidence="9 14" id="KW-0560">Oxidoreductase</keyword>
<keyword evidence="3 14" id="KW-0813">Transport</keyword>
<feature type="transmembrane region" description="Helical" evidence="15">
    <location>
        <begin position="12"/>
        <end position="30"/>
    </location>
</feature>
<keyword evidence="7 14" id="KW-0249">Electron transport</keyword>
<feature type="topological domain" description="Cytoplasmic" evidence="14">
    <location>
        <begin position="1"/>
        <end position="11"/>
    </location>
</feature>
<dbReference type="InterPro" id="IPR003752">
    <property type="entry name" value="DiS_bond_form_DsbB/BdbC"/>
</dbReference>
<evidence type="ECO:0000256" key="13">
    <source>
        <dbReference type="ARBA" id="ARBA00023284"/>
    </source>
</evidence>
<comment type="similarity">
    <text evidence="2 14">Belongs to the DsbB family.</text>
</comment>
<proteinExistence type="inferred from homology"/>
<evidence type="ECO:0000256" key="12">
    <source>
        <dbReference type="ARBA" id="ARBA00023186"/>
    </source>
</evidence>
<keyword evidence="11 14" id="KW-1015">Disulfide bond</keyword>
<evidence type="ECO:0000256" key="7">
    <source>
        <dbReference type="ARBA" id="ARBA00022982"/>
    </source>
</evidence>
<evidence type="ECO:0000256" key="2">
    <source>
        <dbReference type="ARBA" id="ARBA00008823"/>
    </source>
</evidence>
<dbReference type="NCBIfam" id="NF003354">
    <property type="entry name" value="PRK04388.1"/>
    <property type="match status" value="1"/>
</dbReference>
<dbReference type="HAMAP" id="MF_00286">
    <property type="entry name" value="DsbB"/>
    <property type="match status" value="1"/>
</dbReference>
<dbReference type="EMBL" id="AP024110">
    <property type="protein sequence ID" value="BCM24598.1"/>
    <property type="molecule type" value="Genomic_DNA"/>
</dbReference>
<gene>
    <name evidence="14 16" type="primary">dsbB</name>
    <name evidence="16" type="ORF">ZMTM_08570</name>
</gene>
<sequence length="167" mass="18219">MLNKVFSGRAGYFLGFVASFGLVGLALFIQQKYNLEPCPLCISQRIAFMALGITFLLAALHNPKNIGRKVYGLLQFVAAVTGAGIASRHIWIQANPDKVMAECGAGFDYIFENFPMKRALDLVFKGTGECTSIDWTLFGLTIPQLSLICFVGLAIYAILLAFLKAKA</sequence>
<feature type="transmembrane region" description="Helical" evidence="15">
    <location>
        <begin position="42"/>
        <end position="60"/>
    </location>
</feature>
<evidence type="ECO:0000256" key="11">
    <source>
        <dbReference type="ARBA" id="ARBA00023157"/>
    </source>
</evidence>
<organism evidence="16 17">
    <name type="scientific">Methyloradius palustris</name>
    <dbReference type="NCBI Taxonomy" id="2778876"/>
    <lineage>
        <taxon>Bacteria</taxon>
        <taxon>Pseudomonadati</taxon>
        <taxon>Pseudomonadota</taxon>
        <taxon>Betaproteobacteria</taxon>
        <taxon>Nitrosomonadales</taxon>
        <taxon>Methylophilaceae</taxon>
        <taxon>Methyloradius</taxon>
    </lineage>
</organism>
<feature type="transmembrane region" description="Helical" evidence="15">
    <location>
        <begin position="72"/>
        <end position="91"/>
    </location>
</feature>
<evidence type="ECO:0000256" key="8">
    <source>
        <dbReference type="ARBA" id="ARBA00022989"/>
    </source>
</evidence>
<reference evidence="16" key="1">
    <citation type="journal article" date="2021" name="Arch. Microbiol.">
        <title>Methyloradius palustris gen. nov., sp. nov., a methanol-oxidizing bacterium isolated from snow.</title>
        <authorList>
            <person name="Miyadera T."/>
            <person name="Kojima H."/>
            <person name="Fukui M."/>
        </authorList>
    </citation>
    <scope>NUCLEOTIDE SEQUENCE</scope>
    <source>
        <strain evidence="16">Zm11</strain>
    </source>
</reference>
<dbReference type="InterPro" id="IPR022920">
    <property type="entry name" value="Disulphide_bond_form_DsbB"/>
</dbReference>
<dbReference type="InterPro" id="IPR050183">
    <property type="entry name" value="DsbB"/>
</dbReference>
<keyword evidence="6 14" id="KW-0812">Transmembrane</keyword>
<evidence type="ECO:0000256" key="4">
    <source>
        <dbReference type="ARBA" id="ARBA00022475"/>
    </source>
</evidence>
<evidence type="ECO:0000256" key="9">
    <source>
        <dbReference type="ARBA" id="ARBA00023002"/>
    </source>
</evidence>
<keyword evidence="12 14" id="KW-0143">Chaperone</keyword>
<dbReference type="SUPFAM" id="SSF158442">
    <property type="entry name" value="DsbB-like"/>
    <property type="match status" value="1"/>
</dbReference>
<name>A0A8D5K0B8_9PROT</name>
<dbReference type="Pfam" id="PF02600">
    <property type="entry name" value="DsbB"/>
    <property type="match status" value="1"/>
</dbReference>
<dbReference type="PANTHER" id="PTHR36570">
    <property type="entry name" value="DISULFIDE BOND FORMATION PROTEIN B"/>
    <property type="match status" value="1"/>
</dbReference>
<dbReference type="GO" id="GO:0009055">
    <property type="term" value="F:electron transfer activity"/>
    <property type="evidence" value="ECO:0007669"/>
    <property type="project" value="UniProtKB-UniRule"/>
</dbReference>
<evidence type="ECO:0000256" key="5">
    <source>
        <dbReference type="ARBA" id="ARBA00022519"/>
    </source>
</evidence>
<keyword evidence="5" id="KW-0997">Cell inner membrane</keyword>
<feature type="transmembrane region" description="Helical" evidence="15">
    <location>
        <begin position="145"/>
        <end position="163"/>
    </location>
</feature>
<comment type="function">
    <text evidence="14">Required for disulfide bond formation in some periplasmic proteins. Acts by oxidizing the DsbA protein.</text>
</comment>
<dbReference type="AlphaFoldDB" id="A0A8D5K0B8"/>
<dbReference type="GO" id="GO:0015035">
    <property type="term" value="F:protein-disulfide reductase activity"/>
    <property type="evidence" value="ECO:0007669"/>
    <property type="project" value="UniProtKB-UniRule"/>
</dbReference>
<evidence type="ECO:0000313" key="17">
    <source>
        <dbReference type="Proteomes" id="UP000826722"/>
    </source>
</evidence>
<comment type="subcellular location">
    <subcellularLocation>
        <location evidence="1">Cell inner membrane</location>
        <topology evidence="1">Multi-pass membrane protein</topology>
    </subcellularLocation>
    <subcellularLocation>
        <location evidence="14">Cell membrane</location>
        <topology evidence="14">Multi-pass membrane protein</topology>
    </subcellularLocation>
</comment>
<keyword evidence="8 14" id="KW-1133">Transmembrane helix</keyword>
<evidence type="ECO:0000256" key="10">
    <source>
        <dbReference type="ARBA" id="ARBA00023136"/>
    </source>
</evidence>
<feature type="topological domain" description="Periplasmic" evidence="14">
    <location>
        <begin position="29"/>
        <end position="46"/>
    </location>
</feature>
<evidence type="ECO:0000256" key="15">
    <source>
        <dbReference type="SAM" id="Phobius"/>
    </source>
</evidence>
<dbReference type="Gene3D" id="1.20.1550.10">
    <property type="entry name" value="DsbB-like"/>
    <property type="match status" value="1"/>
</dbReference>
<dbReference type="GO" id="GO:0006457">
    <property type="term" value="P:protein folding"/>
    <property type="evidence" value="ECO:0007669"/>
    <property type="project" value="InterPro"/>
</dbReference>
<protein>
    <recommendedName>
        <fullName evidence="14">Disulfide bond formation protein B</fullName>
    </recommendedName>
    <alternativeName>
        <fullName evidence="14">Disulfide oxidoreductase</fullName>
    </alternativeName>
</protein>
<evidence type="ECO:0000256" key="3">
    <source>
        <dbReference type="ARBA" id="ARBA00022448"/>
    </source>
</evidence>
<evidence type="ECO:0000256" key="6">
    <source>
        <dbReference type="ARBA" id="ARBA00022692"/>
    </source>
</evidence>
<dbReference type="RefSeq" id="WP_221765113.1">
    <property type="nucleotide sequence ID" value="NZ_AP024110.1"/>
</dbReference>
<accession>A0A8D5K0B8</accession>
<keyword evidence="4 14" id="KW-1003">Cell membrane</keyword>
<feature type="topological domain" description="Cytoplasmic" evidence="14">
    <location>
        <begin position="164"/>
        <end position="167"/>
    </location>
</feature>
<evidence type="ECO:0000256" key="1">
    <source>
        <dbReference type="ARBA" id="ARBA00004429"/>
    </source>
</evidence>
<keyword evidence="17" id="KW-1185">Reference proteome</keyword>
<evidence type="ECO:0000256" key="14">
    <source>
        <dbReference type="HAMAP-Rule" id="MF_00286"/>
    </source>
</evidence>
<dbReference type="Proteomes" id="UP000826722">
    <property type="component" value="Chromosome"/>
</dbReference>